<reference evidence="2 3" key="1">
    <citation type="submission" date="2024-02" db="EMBL/GenBank/DDBJ databases">
        <title>Whole genome sequencing and characterization of Corynebacterium isolated from the ocular surface of dry eye disease sufferers.</title>
        <authorList>
            <person name="Naqvi M."/>
        </authorList>
    </citation>
    <scope>NUCLEOTIDE SEQUENCE [LARGE SCALE GENOMIC DNA]</scope>
    <source>
        <strain evidence="2 3">PCRF</strain>
    </source>
</reference>
<evidence type="ECO:0008006" key="4">
    <source>
        <dbReference type="Google" id="ProtNLM"/>
    </source>
</evidence>
<dbReference type="PROSITE" id="PS00134">
    <property type="entry name" value="TRYPSIN_HIS"/>
    <property type="match status" value="1"/>
</dbReference>
<evidence type="ECO:0000313" key="3">
    <source>
        <dbReference type="Proteomes" id="UP001359781"/>
    </source>
</evidence>
<protein>
    <recommendedName>
        <fullName evidence="4">Trypsin</fullName>
    </recommendedName>
</protein>
<evidence type="ECO:0000256" key="1">
    <source>
        <dbReference type="SAM" id="SignalP"/>
    </source>
</evidence>
<dbReference type="SUPFAM" id="SSF50494">
    <property type="entry name" value="Trypsin-like serine proteases"/>
    <property type="match status" value="1"/>
</dbReference>
<evidence type="ECO:0000313" key="2">
    <source>
        <dbReference type="EMBL" id="MEJ4098845.1"/>
    </source>
</evidence>
<comment type="caution">
    <text evidence="2">The sequence shown here is derived from an EMBL/GenBank/DDBJ whole genome shotgun (WGS) entry which is preliminary data.</text>
</comment>
<dbReference type="EMBL" id="JBAHVJ010000001">
    <property type="protein sequence ID" value="MEJ4098845.1"/>
    <property type="molecule type" value="Genomic_DNA"/>
</dbReference>
<proteinExistence type="predicted"/>
<organism evidence="2 3">
    <name type="scientific">Corynebacterium mastitidis</name>
    <dbReference type="NCBI Taxonomy" id="161890"/>
    <lineage>
        <taxon>Bacteria</taxon>
        <taxon>Bacillati</taxon>
        <taxon>Actinomycetota</taxon>
        <taxon>Actinomycetes</taxon>
        <taxon>Mycobacteriales</taxon>
        <taxon>Corynebacteriaceae</taxon>
        <taxon>Corynebacterium</taxon>
    </lineage>
</organism>
<dbReference type="Proteomes" id="UP001359781">
    <property type="component" value="Unassembled WGS sequence"/>
</dbReference>
<gene>
    <name evidence="2" type="ORF">V5S96_00465</name>
</gene>
<dbReference type="RefSeq" id="WP_337889513.1">
    <property type="nucleotide sequence ID" value="NZ_JBAHVI010000002.1"/>
</dbReference>
<feature type="chain" id="PRO_5046237874" description="Trypsin" evidence="1">
    <location>
        <begin position="22"/>
        <end position="336"/>
    </location>
</feature>
<name>A0ABU8NVF0_9CORY</name>
<feature type="signal peptide" evidence="1">
    <location>
        <begin position="1"/>
        <end position="21"/>
    </location>
</feature>
<dbReference type="InterPro" id="IPR009003">
    <property type="entry name" value="Peptidase_S1_PA"/>
</dbReference>
<keyword evidence="3" id="KW-1185">Reference proteome</keyword>
<sequence length="336" mass="35357">MKIRTSAVALCAAAIAAPAFAPTAGAAEVAPGSPMRMDDYSEITASLPETMPDEYKRSVCSQGVPGTVTLEDGTQKNILISAGHCVYGIEGYSEVGETVYVPTPEGDVVVGYTDEGGPIVVDEEDPNLLNGMNSAFNSPDWGTVELEPGVTTTRVADSVDANGNSYGEPVELTGVRDYPDLAFWEASADNFGQPICKDGNTGGRACGTQLFRTQNGIWSFGLNYENGDSGGVNFDPETGEALGVTSMGFGPIGRAQPVDLAIEEGYGIPDGQVNDYFALPESTEPADPTRTQADDVQGAVEWYDANPEEVPDFPDPLDLLSEELQGSLDEALAGLF</sequence>
<dbReference type="InterPro" id="IPR018114">
    <property type="entry name" value="TRYPSIN_HIS"/>
</dbReference>
<dbReference type="Gene3D" id="2.40.10.10">
    <property type="entry name" value="Trypsin-like serine proteases"/>
    <property type="match status" value="2"/>
</dbReference>
<keyword evidence="1" id="KW-0732">Signal</keyword>
<dbReference type="InterPro" id="IPR043504">
    <property type="entry name" value="Peptidase_S1_PA_chymotrypsin"/>
</dbReference>
<accession>A0ABU8NVF0</accession>